<dbReference type="PRINTS" id="PR00127">
    <property type="entry name" value="CLPPROTEASEP"/>
</dbReference>
<dbReference type="PANTHER" id="PTHR10381">
    <property type="entry name" value="ATP-DEPENDENT CLP PROTEASE PROTEOLYTIC SUBUNIT"/>
    <property type="match status" value="1"/>
</dbReference>
<dbReference type="GO" id="GO:0004252">
    <property type="term" value="F:serine-type endopeptidase activity"/>
    <property type="evidence" value="ECO:0007669"/>
    <property type="project" value="InterPro"/>
</dbReference>
<keyword evidence="5" id="KW-0720">Serine protease</keyword>
<proteinExistence type="inferred from homology"/>
<keyword evidence="2" id="KW-0963">Cytoplasm</keyword>
<name>A0AAJ1VIK0_9FLAO</name>
<accession>A0AAJ1VIK0</accession>
<dbReference type="GO" id="GO:0004176">
    <property type="term" value="F:ATP-dependent peptidase activity"/>
    <property type="evidence" value="ECO:0007669"/>
    <property type="project" value="InterPro"/>
</dbReference>
<keyword evidence="3 7" id="KW-0645">Protease</keyword>
<evidence type="ECO:0000256" key="2">
    <source>
        <dbReference type="ARBA" id="ARBA00022490"/>
    </source>
</evidence>
<comment type="caution">
    <text evidence="7">The sequence shown here is derived from an EMBL/GenBank/DDBJ whole genome shotgun (WGS) entry which is preliminary data.</text>
</comment>
<evidence type="ECO:0000256" key="5">
    <source>
        <dbReference type="ARBA" id="ARBA00022825"/>
    </source>
</evidence>
<reference evidence="7 8" key="1">
    <citation type="journal article" date="2014" name="Int. J. Syst. Evol. Microbiol.">
        <title>Complete genome sequence of Corynebacterium casei LMG S-19264T (=DSM 44701T), isolated from a smear-ripened cheese.</title>
        <authorList>
            <consortium name="US DOE Joint Genome Institute (JGI-PGF)"/>
            <person name="Walter F."/>
            <person name="Albersmeier A."/>
            <person name="Kalinowski J."/>
            <person name="Ruckert C."/>
        </authorList>
    </citation>
    <scope>NUCLEOTIDE SEQUENCE [LARGE SCALE GENOMIC DNA]</scope>
    <source>
        <strain evidence="7 8">CECT 8670</strain>
    </source>
</reference>
<dbReference type="InterPro" id="IPR001907">
    <property type="entry name" value="ClpP"/>
</dbReference>
<dbReference type="PANTHER" id="PTHR10381:SF70">
    <property type="entry name" value="ATP-DEPENDENT CLP PROTEASE PROTEOLYTIC SUBUNIT"/>
    <property type="match status" value="1"/>
</dbReference>
<dbReference type="SUPFAM" id="SSF52096">
    <property type="entry name" value="ClpP/crotonase"/>
    <property type="match status" value="1"/>
</dbReference>
<evidence type="ECO:0000313" key="7">
    <source>
        <dbReference type="EMBL" id="MDN3621339.1"/>
    </source>
</evidence>
<sequence length="384" mass="42365">MEHKDIFKVVNGAKKPTISMIGYVGSYRVNSEVLQNAITQMEKDNVTDCDILINSGGGSTIEGLTIGDLMTNSSIKFHGIVIGMAASMAGSILQFCETRSAYKNARIMIHKVQGGAHGESDSLRSMADLIDQEEFKITDQFVLRTGKTIEIVKSWMKPGVNKWFTSKDALKNNLIDNIIQSDKKIENSIDNSITNELELVNAYIPFVDEILNVKNKNEDRNIMNKSEIIALLVANGLAGTLTENSTDNDVSGMLTQVVADAKLANQYKTDLDNHKKTQAETLVNQAVKDGKLTATEKEAWTTDAIANFKVVATAINRMVGKQNPANGIEVPAPRNEGDADAHKLFKGREAWNFAKWQDEAPEDLATIESEAFDQFEELFNKSNI</sequence>
<dbReference type="Gene3D" id="3.90.226.10">
    <property type="entry name" value="2-enoyl-CoA Hydratase, Chain A, domain 1"/>
    <property type="match status" value="1"/>
</dbReference>
<evidence type="ECO:0000256" key="3">
    <source>
        <dbReference type="ARBA" id="ARBA00022670"/>
    </source>
</evidence>
<dbReference type="InterPro" id="IPR029045">
    <property type="entry name" value="ClpP/crotonase-like_dom_sf"/>
</dbReference>
<protein>
    <recommendedName>
        <fullName evidence="6">ATP-dependent Clp protease proteolytic subunit</fullName>
    </recommendedName>
</protein>
<dbReference type="EMBL" id="JAUFQH010000022">
    <property type="protein sequence ID" value="MDN3621339.1"/>
    <property type="molecule type" value="Genomic_DNA"/>
</dbReference>
<dbReference type="RefSeq" id="WP_261972819.1">
    <property type="nucleotide sequence ID" value="NZ_CP103460.1"/>
</dbReference>
<gene>
    <name evidence="7" type="ORF">QWY81_17865</name>
</gene>
<evidence type="ECO:0000313" key="8">
    <source>
        <dbReference type="Proteomes" id="UP001228636"/>
    </source>
</evidence>
<dbReference type="AlphaFoldDB" id="A0AAJ1VIK0"/>
<dbReference type="GO" id="GO:0009368">
    <property type="term" value="C:endopeptidase Clp complex"/>
    <property type="evidence" value="ECO:0007669"/>
    <property type="project" value="TreeGrafter"/>
</dbReference>
<organism evidence="7 8">
    <name type="scientific">Polaribacter sejongensis</name>
    <dbReference type="NCBI Taxonomy" id="985043"/>
    <lineage>
        <taxon>Bacteria</taxon>
        <taxon>Pseudomonadati</taxon>
        <taxon>Bacteroidota</taxon>
        <taxon>Flavobacteriia</taxon>
        <taxon>Flavobacteriales</taxon>
        <taxon>Flavobacteriaceae</taxon>
    </lineage>
</organism>
<comment type="similarity">
    <text evidence="1 6">Belongs to the peptidase S14 family.</text>
</comment>
<dbReference type="Proteomes" id="UP001228636">
    <property type="component" value="Unassembled WGS sequence"/>
</dbReference>
<dbReference type="GO" id="GO:0006515">
    <property type="term" value="P:protein quality control for misfolded or incompletely synthesized proteins"/>
    <property type="evidence" value="ECO:0007669"/>
    <property type="project" value="TreeGrafter"/>
</dbReference>
<dbReference type="GO" id="GO:0051117">
    <property type="term" value="F:ATPase binding"/>
    <property type="evidence" value="ECO:0007669"/>
    <property type="project" value="TreeGrafter"/>
</dbReference>
<dbReference type="InterPro" id="IPR023562">
    <property type="entry name" value="ClpP/TepA"/>
</dbReference>
<keyword evidence="4" id="KW-0378">Hydrolase</keyword>
<evidence type="ECO:0000256" key="1">
    <source>
        <dbReference type="ARBA" id="ARBA00007039"/>
    </source>
</evidence>
<evidence type="ECO:0000256" key="6">
    <source>
        <dbReference type="RuleBase" id="RU003567"/>
    </source>
</evidence>
<evidence type="ECO:0000256" key="4">
    <source>
        <dbReference type="ARBA" id="ARBA00022801"/>
    </source>
</evidence>
<dbReference type="Pfam" id="PF00574">
    <property type="entry name" value="CLP_protease"/>
    <property type="match status" value="1"/>
</dbReference>